<evidence type="ECO:0000256" key="11">
    <source>
        <dbReference type="RuleBase" id="RU000461"/>
    </source>
</evidence>
<keyword evidence="12" id="KW-1133">Transmembrane helix</keyword>
<feature type="binding site" description="axial binding residue" evidence="10">
    <location>
        <position position="461"/>
    </location>
    <ligand>
        <name>heme</name>
        <dbReference type="ChEBI" id="CHEBI:30413"/>
    </ligand>
    <ligandPart>
        <name>Fe</name>
        <dbReference type="ChEBI" id="CHEBI:18248"/>
    </ligandPart>
</feature>
<protein>
    <submittedName>
        <fullName evidence="13">Uncharacterized protein</fullName>
    </submittedName>
</protein>
<evidence type="ECO:0000256" key="6">
    <source>
        <dbReference type="ARBA" id="ARBA00023002"/>
    </source>
</evidence>
<dbReference type="InterPro" id="IPR008069">
    <property type="entry name" value="Cyt_P450_E_grp-I_CYP2D-like"/>
</dbReference>
<evidence type="ECO:0000256" key="10">
    <source>
        <dbReference type="PIRSR" id="PIRSR602401-1"/>
    </source>
</evidence>
<reference evidence="13" key="2">
    <citation type="submission" date="2025-08" db="UniProtKB">
        <authorList>
            <consortium name="Ensembl"/>
        </authorList>
    </citation>
    <scope>IDENTIFICATION</scope>
</reference>
<dbReference type="GO" id="GO:0006805">
    <property type="term" value="P:xenobiotic metabolic process"/>
    <property type="evidence" value="ECO:0000318"/>
    <property type="project" value="GO_Central"/>
</dbReference>
<dbReference type="Proteomes" id="UP000001646">
    <property type="component" value="Chromosome 5"/>
</dbReference>
<evidence type="ECO:0000256" key="8">
    <source>
        <dbReference type="ARBA" id="ARBA00023033"/>
    </source>
</evidence>
<keyword evidence="7 10" id="KW-0408">Iron</keyword>
<evidence type="ECO:0000256" key="1">
    <source>
        <dbReference type="ARBA" id="ARBA00001971"/>
    </source>
</evidence>
<dbReference type="InterPro" id="IPR002401">
    <property type="entry name" value="Cyt_P450_E_grp-I"/>
</dbReference>
<dbReference type="InParanoid" id="A0A803T687"/>
<dbReference type="PANTHER" id="PTHR24300:SF1">
    <property type="entry name" value="CYTOCHROME P450 2D6-RELATED"/>
    <property type="match status" value="1"/>
</dbReference>
<dbReference type="Gene3D" id="1.10.630.10">
    <property type="entry name" value="Cytochrome P450"/>
    <property type="match status" value="1"/>
</dbReference>
<dbReference type="SUPFAM" id="SSF48264">
    <property type="entry name" value="Cytochrome P450"/>
    <property type="match status" value="1"/>
</dbReference>
<proteinExistence type="inferred from homology"/>
<dbReference type="GO" id="GO:0005506">
    <property type="term" value="F:iron ion binding"/>
    <property type="evidence" value="ECO:0007669"/>
    <property type="project" value="InterPro"/>
</dbReference>
<evidence type="ECO:0000256" key="12">
    <source>
        <dbReference type="SAM" id="Phobius"/>
    </source>
</evidence>
<dbReference type="FunCoup" id="A0A803T687">
    <property type="interactions" value="20"/>
</dbReference>
<dbReference type="FunFam" id="1.10.630.10:FF:000004">
    <property type="entry name" value="cytochrome P450 2D15 isoform X1"/>
    <property type="match status" value="1"/>
</dbReference>
<sequence>MWTSVVAIPTSFSWLWSQVCWNNLTMLFISVSLLALALLLDSMKRRKRYRRYPPGPTPLPFIGNLLEFERKNPHNSILRMVERYGPILSFQVGWKKFVVLSGFQTIKEALGQKAENFTERSSVPLMGMIGRGKNCEGVLVASCDNGWREQRRFCISNLKSLGMGKKTLEKRVCEEAGYLCAELKAQEGFPFDPHDFIYTAVGNIICILAFGDRFEYHSKNFLNLLHSTEEFLKGATKILPLCLTYISWFSYLPGPQQKMKKDWDDFSTIIKEIVNEHKKTRDSNNPRDLIDAFLDEIEKAEGNMETSFSEQNLIHLLLDIFAAGYETSSATLIWGLLFMVLHPEIQKRVHEEIDTVIGRVKSVTMEDRSSLPYTTAVIHEIQRNADIVPVVFPYVACNDTEVGGFVIPKETVVLNHLSSVLKDETMWEKPHEFYPEHFLDANGQFVKREAFIPFSLGRHACFGEPLAKMELFIFFTSLMQHFTFSIPENAPRPSEERIFGMAVFPSPFQILAFPR</sequence>
<dbReference type="InterPro" id="IPR017972">
    <property type="entry name" value="Cyt_P450_CS"/>
</dbReference>
<keyword evidence="9 12" id="KW-0472">Membrane</keyword>
<keyword evidence="14" id="KW-1185">Reference proteome</keyword>
<dbReference type="PANTHER" id="PTHR24300">
    <property type="entry name" value="CYTOCHROME P450 508A4-RELATED"/>
    <property type="match status" value="1"/>
</dbReference>
<comment type="subcellular location">
    <subcellularLocation>
        <location evidence="2">Membrane</location>
    </subcellularLocation>
</comment>
<keyword evidence="6 11" id="KW-0560">Oxidoreductase</keyword>
<name>A0A803T687_ANOCA</name>
<dbReference type="InterPro" id="IPR001128">
    <property type="entry name" value="Cyt_P450"/>
</dbReference>
<dbReference type="GO" id="GO:0016712">
    <property type="term" value="F:oxidoreductase activity, acting on paired donors, with incorporation or reduction of molecular oxygen, reduced flavin or flavoprotein as one donor, and incorporation of one atom of oxygen"/>
    <property type="evidence" value="ECO:0000318"/>
    <property type="project" value="GO_Central"/>
</dbReference>
<dbReference type="PRINTS" id="PR00463">
    <property type="entry name" value="EP450I"/>
</dbReference>
<keyword evidence="8 11" id="KW-0503">Monooxygenase</keyword>
<dbReference type="InterPro" id="IPR036396">
    <property type="entry name" value="Cyt_P450_sf"/>
</dbReference>
<keyword evidence="4 10" id="KW-0349">Heme</keyword>
<comment type="cofactor">
    <cofactor evidence="1 10">
        <name>heme</name>
        <dbReference type="ChEBI" id="CHEBI:30413"/>
    </cofactor>
</comment>
<comment type="similarity">
    <text evidence="3 11">Belongs to the cytochrome P450 family.</text>
</comment>
<dbReference type="GO" id="GO:0016020">
    <property type="term" value="C:membrane"/>
    <property type="evidence" value="ECO:0007669"/>
    <property type="project" value="UniProtKB-SubCell"/>
</dbReference>
<dbReference type="PRINTS" id="PR00385">
    <property type="entry name" value="P450"/>
</dbReference>
<dbReference type="Pfam" id="PF00067">
    <property type="entry name" value="p450"/>
    <property type="match status" value="1"/>
</dbReference>
<keyword evidence="5 10" id="KW-0479">Metal-binding</keyword>
<evidence type="ECO:0000256" key="5">
    <source>
        <dbReference type="ARBA" id="ARBA00022723"/>
    </source>
</evidence>
<dbReference type="GeneTree" id="ENSGT00940000153331"/>
<dbReference type="GO" id="GO:0019369">
    <property type="term" value="P:arachidonate metabolic process"/>
    <property type="evidence" value="ECO:0000318"/>
    <property type="project" value="GO_Central"/>
</dbReference>
<evidence type="ECO:0000256" key="4">
    <source>
        <dbReference type="ARBA" id="ARBA00022617"/>
    </source>
</evidence>
<evidence type="ECO:0000256" key="7">
    <source>
        <dbReference type="ARBA" id="ARBA00023004"/>
    </source>
</evidence>
<evidence type="ECO:0000256" key="3">
    <source>
        <dbReference type="ARBA" id="ARBA00010617"/>
    </source>
</evidence>
<dbReference type="PROSITE" id="PS00086">
    <property type="entry name" value="CYTOCHROME_P450"/>
    <property type="match status" value="1"/>
</dbReference>
<dbReference type="GO" id="GO:0020037">
    <property type="term" value="F:heme binding"/>
    <property type="evidence" value="ECO:0000318"/>
    <property type="project" value="GO_Central"/>
</dbReference>
<reference evidence="13" key="3">
    <citation type="submission" date="2025-09" db="UniProtKB">
        <authorList>
            <consortium name="Ensembl"/>
        </authorList>
    </citation>
    <scope>IDENTIFICATION</scope>
</reference>
<dbReference type="PRINTS" id="PR01686">
    <property type="entry name" value="EP450ICYP2D"/>
</dbReference>
<feature type="transmembrane region" description="Helical" evidence="12">
    <location>
        <begin position="21"/>
        <end position="40"/>
    </location>
</feature>
<dbReference type="InterPro" id="IPR050182">
    <property type="entry name" value="Cytochrome_P450_fam2"/>
</dbReference>
<keyword evidence="12" id="KW-0812">Transmembrane</keyword>
<reference evidence="13 14" key="1">
    <citation type="submission" date="2009-12" db="EMBL/GenBank/DDBJ databases">
        <title>The Genome Sequence of Anolis carolinensis (Green Anole Lizard).</title>
        <authorList>
            <consortium name="The Genome Sequencing Platform"/>
            <person name="Di Palma F."/>
            <person name="Alfoldi J."/>
            <person name="Heiman D."/>
            <person name="Young S."/>
            <person name="Grabherr M."/>
            <person name="Johnson J."/>
            <person name="Lander E.S."/>
            <person name="Lindblad-Toh K."/>
        </authorList>
    </citation>
    <scope>NUCLEOTIDE SEQUENCE [LARGE SCALE GENOMIC DNA]</scope>
    <source>
        <strain evidence="13 14">JBL SC #1</strain>
    </source>
</reference>
<dbReference type="GO" id="GO:0005737">
    <property type="term" value="C:cytoplasm"/>
    <property type="evidence" value="ECO:0000318"/>
    <property type="project" value="GO_Central"/>
</dbReference>
<dbReference type="AlphaFoldDB" id="A0A803T687"/>
<dbReference type="Ensembl" id="ENSACAT00000047946.1">
    <property type="protein sequence ID" value="ENSACAP00000030727.1"/>
    <property type="gene ID" value="ENSACAG00000041836.1"/>
</dbReference>
<evidence type="ECO:0000313" key="14">
    <source>
        <dbReference type="Proteomes" id="UP000001646"/>
    </source>
</evidence>
<evidence type="ECO:0000256" key="9">
    <source>
        <dbReference type="ARBA" id="ARBA00023136"/>
    </source>
</evidence>
<evidence type="ECO:0000313" key="13">
    <source>
        <dbReference type="Ensembl" id="ENSACAP00000030727.1"/>
    </source>
</evidence>
<organism evidence="13 14">
    <name type="scientific">Anolis carolinensis</name>
    <name type="common">Green anole</name>
    <name type="synonym">American chameleon</name>
    <dbReference type="NCBI Taxonomy" id="28377"/>
    <lineage>
        <taxon>Eukaryota</taxon>
        <taxon>Metazoa</taxon>
        <taxon>Chordata</taxon>
        <taxon>Craniata</taxon>
        <taxon>Vertebrata</taxon>
        <taxon>Euteleostomi</taxon>
        <taxon>Lepidosauria</taxon>
        <taxon>Squamata</taxon>
        <taxon>Bifurcata</taxon>
        <taxon>Unidentata</taxon>
        <taxon>Episquamata</taxon>
        <taxon>Toxicofera</taxon>
        <taxon>Iguania</taxon>
        <taxon>Dactyloidae</taxon>
        <taxon>Anolis</taxon>
    </lineage>
</organism>
<accession>A0A803T687</accession>
<evidence type="ECO:0000256" key="2">
    <source>
        <dbReference type="ARBA" id="ARBA00004370"/>
    </source>
</evidence>